<evidence type="ECO:0000313" key="2">
    <source>
        <dbReference type="EMBL" id="RPB27634.1"/>
    </source>
</evidence>
<dbReference type="Proteomes" id="UP000267821">
    <property type="component" value="Unassembled WGS sequence"/>
</dbReference>
<feature type="compositionally biased region" description="Basic and acidic residues" evidence="1">
    <location>
        <begin position="273"/>
        <end position="285"/>
    </location>
</feature>
<dbReference type="OrthoDB" id="10537031at2759"/>
<feature type="region of interest" description="Disordered" evidence="1">
    <location>
        <begin position="220"/>
        <end position="246"/>
    </location>
</feature>
<feature type="region of interest" description="Disordered" evidence="1">
    <location>
        <begin position="119"/>
        <end position="141"/>
    </location>
</feature>
<evidence type="ECO:0000313" key="3">
    <source>
        <dbReference type="Proteomes" id="UP000267821"/>
    </source>
</evidence>
<dbReference type="EMBL" id="ML121531">
    <property type="protein sequence ID" value="RPB27634.1"/>
    <property type="molecule type" value="Genomic_DNA"/>
</dbReference>
<dbReference type="InParanoid" id="A0A3N4LXL3"/>
<feature type="compositionally biased region" description="Polar residues" evidence="1">
    <location>
        <begin position="223"/>
        <end position="234"/>
    </location>
</feature>
<feature type="region of interest" description="Disordered" evidence="1">
    <location>
        <begin position="260"/>
        <end position="285"/>
    </location>
</feature>
<feature type="compositionally biased region" description="Polar residues" evidence="1">
    <location>
        <begin position="426"/>
        <end position="435"/>
    </location>
</feature>
<evidence type="ECO:0000256" key="1">
    <source>
        <dbReference type="SAM" id="MobiDB-lite"/>
    </source>
</evidence>
<keyword evidence="3" id="KW-1185">Reference proteome</keyword>
<sequence length="583" mass="63974">MDHIASRLTTSLPNHDAIGFNQGPHLFRSRPNQLIKTSDLHDDDNNELDIIESYRFDSNLGSVFTLSNSMLPRHFQYSSRSSLSSWSSLRSRSSLSSARSSTATFAIFPLDSGLGTAVNSSRSSTIPTTVPPTPAKTVPPSEHVNQFPVLPQEYTDAWLESQLAKAEQGLCGLRTELIFYYQRKIMKENTVQNMKELYEDRREGHTRAIAEYMTTGAVRPSGVQDTTATTQSGPQGMEAEAEGEDIGRGEVEEVEQVEEVEPVEEMEQIGEAKTNRAAEQTDKTVEQTNKTLEQTDKAIMLADKAVEEIDKAVEQIDKTTEPTDDSQPRKLKVPCASSPSTISIIETTPTLICAPLPINPPYIRCRKSPPPPPPIDNTELLPVPPPKSALRQLSVPFAVVPPTAANYHSKERCFTPTLGPPWLDTEASTGSSSSPRGPFPKTESPPVTTFQSVRMQLPVVPPRPAFIRGKTRNFTSPAMLQLPPGSVSDKETTTVGYSVSPLPTAEPPPAPPGQPVQQRLPIVPPRPAFIRGKIRNFTTPVPAPMTADESRRKVPTRLNKFSTLLETFSQGQAPITKQPNSKL</sequence>
<accession>A0A3N4LXL3</accession>
<gene>
    <name evidence="2" type="ORF">L211DRAFT_865764</name>
</gene>
<proteinExistence type="predicted"/>
<reference evidence="2 3" key="1">
    <citation type="journal article" date="2018" name="Nat. Ecol. Evol.">
        <title>Pezizomycetes genomes reveal the molecular basis of ectomycorrhizal truffle lifestyle.</title>
        <authorList>
            <person name="Murat C."/>
            <person name="Payen T."/>
            <person name="Noel B."/>
            <person name="Kuo A."/>
            <person name="Morin E."/>
            <person name="Chen J."/>
            <person name="Kohler A."/>
            <person name="Krizsan K."/>
            <person name="Balestrini R."/>
            <person name="Da Silva C."/>
            <person name="Montanini B."/>
            <person name="Hainaut M."/>
            <person name="Levati E."/>
            <person name="Barry K.W."/>
            <person name="Belfiori B."/>
            <person name="Cichocki N."/>
            <person name="Clum A."/>
            <person name="Dockter R.B."/>
            <person name="Fauchery L."/>
            <person name="Guy J."/>
            <person name="Iotti M."/>
            <person name="Le Tacon F."/>
            <person name="Lindquist E.A."/>
            <person name="Lipzen A."/>
            <person name="Malagnac F."/>
            <person name="Mello A."/>
            <person name="Molinier V."/>
            <person name="Miyauchi S."/>
            <person name="Poulain J."/>
            <person name="Riccioni C."/>
            <person name="Rubini A."/>
            <person name="Sitrit Y."/>
            <person name="Splivallo R."/>
            <person name="Traeger S."/>
            <person name="Wang M."/>
            <person name="Zifcakova L."/>
            <person name="Wipf D."/>
            <person name="Zambonelli A."/>
            <person name="Paolocci F."/>
            <person name="Nowrousian M."/>
            <person name="Ottonello S."/>
            <person name="Baldrian P."/>
            <person name="Spatafora J.W."/>
            <person name="Henrissat B."/>
            <person name="Nagy L.G."/>
            <person name="Aury J.M."/>
            <person name="Wincker P."/>
            <person name="Grigoriev I.V."/>
            <person name="Bonfante P."/>
            <person name="Martin F.M."/>
        </authorList>
    </citation>
    <scope>NUCLEOTIDE SEQUENCE [LARGE SCALE GENOMIC DNA]</scope>
    <source>
        <strain evidence="2 3">ATCC MYA-4762</strain>
    </source>
</reference>
<feature type="region of interest" description="Disordered" evidence="1">
    <location>
        <begin position="419"/>
        <end position="447"/>
    </location>
</feature>
<name>A0A3N4LXL3_9PEZI</name>
<protein>
    <submittedName>
        <fullName evidence="2">Uncharacterized protein</fullName>
    </submittedName>
</protein>
<dbReference type="AlphaFoldDB" id="A0A3N4LXL3"/>
<organism evidence="2 3">
    <name type="scientific">Terfezia boudieri ATCC MYA-4762</name>
    <dbReference type="NCBI Taxonomy" id="1051890"/>
    <lineage>
        <taxon>Eukaryota</taxon>
        <taxon>Fungi</taxon>
        <taxon>Dikarya</taxon>
        <taxon>Ascomycota</taxon>
        <taxon>Pezizomycotina</taxon>
        <taxon>Pezizomycetes</taxon>
        <taxon>Pezizales</taxon>
        <taxon>Pezizaceae</taxon>
        <taxon>Terfezia</taxon>
    </lineage>
</organism>